<feature type="domain" description="Helicase ATP-binding" evidence="5">
    <location>
        <begin position="24"/>
        <end position="190"/>
    </location>
</feature>
<keyword evidence="1" id="KW-0547">Nucleotide-binding</keyword>
<dbReference type="InterPro" id="IPR027417">
    <property type="entry name" value="P-loop_NTPase"/>
</dbReference>
<evidence type="ECO:0000259" key="5">
    <source>
        <dbReference type="PROSITE" id="PS51192"/>
    </source>
</evidence>
<dbReference type="InterPro" id="IPR011545">
    <property type="entry name" value="DEAD/DEAH_box_helicase_dom"/>
</dbReference>
<dbReference type="GO" id="GO:0016787">
    <property type="term" value="F:hydrolase activity"/>
    <property type="evidence" value="ECO:0007669"/>
    <property type="project" value="UniProtKB-KW"/>
</dbReference>
<keyword evidence="3" id="KW-0347">Helicase</keyword>
<dbReference type="PANTHER" id="PTHR47959:SF1">
    <property type="entry name" value="ATP-DEPENDENT RNA HELICASE DBPA"/>
    <property type="match status" value="1"/>
</dbReference>
<dbReference type="SMART" id="SM00487">
    <property type="entry name" value="DEXDc"/>
    <property type="match status" value="1"/>
</dbReference>
<keyword evidence="7" id="KW-1185">Reference proteome</keyword>
<comment type="caution">
    <text evidence="6">The sequence shown here is derived from an EMBL/GenBank/DDBJ whole genome shotgun (WGS) entry which is preliminary data.</text>
</comment>
<dbReference type="AlphaFoldDB" id="A0AA88L7S5"/>
<dbReference type="Proteomes" id="UP001187531">
    <property type="component" value="Unassembled WGS sequence"/>
</dbReference>
<dbReference type="SUPFAM" id="SSF52540">
    <property type="entry name" value="P-loop containing nucleoside triphosphate hydrolases"/>
    <property type="match status" value="2"/>
</dbReference>
<dbReference type="PROSITE" id="PS51192">
    <property type="entry name" value="HELICASE_ATP_BIND_1"/>
    <property type="match status" value="1"/>
</dbReference>
<gene>
    <name evidence="6" type="ORF">QYM36_003739</name>
</gene>
<keyword evidence="4" id="KW-0067">ATP-binding</keyword>
<reference evidence="6" key="1">
    <citation type="submission" date="2023-07" db="EMBL/GenBank/DDBJ databases">
        <title>Chromosome-level genome assembly of Artemia franciscana.</title>
        <authorList>
            <person name="Jo E."/>
        </authorList>
    </citation>
    <scope>NUCLEOTIDE SEQUENCE</scope>
    <source>
        <tissue evidence="6">Whole body</tissue>
    </source>
</reference>
<organism evidence="6 7">
    <name type="scientific">Artemia franciscana</name>
    <name type="common">Brine shrimp</name>
    <name type="synonym">Artemia sanfranciscana</name>
    <dbReference type="NCBI Taxonomy" id="6661"/>
    <lineage>
        <taxon>Eukaryota</taxon>
        <taxon>Metazoa</taxon>
        <taxon>Ecdysozoa</taxon>
        <taxon>Arthropoda</taxon>
        <taxon>Crustacea</taxon>
        <taxon>Branchiopoda</taxon>
        <taxon>Anostraca</taxon>
        <taxon>Artemiidae</taxon>
        <taxon>Artemia</taxon>
    </lineage>
</organism>
<evidence type="ECO:0000256" key="3">
    <source>
        <dbReference type="ARBA" id="ARBA00022806"/>
    </source>
</evidence>
<dbReference type="Gene3D" id="3.40.50.300">
    <property type="entry name" value="P-loop containing nucleotide triphosphate hydrolases"/>
    <property type="match status" value="2"/>
</dbReference>
<proteinExistence type="predicted"/>
<dbReference type="Pfam" id="PF00270">
    <property type="entry name" value="DEAD"/>
    <property type="match status" value="2"/>
</dbReference>
<dbReference type="EMBL" id="JAVRJZ010000006">
    <property type="protein sequence ID" value="KAK2721543.1"/>
    <property type="molecule type" value="Genomic_DNA"/>
</dbReference>
<evidence type="ECO:0000313" key="6">
    <source>
        <dbReference type="EMBL" id="KAK2721543.1"/>
    </source>
</evidence>
<evidence type="ECO:0000256" key="1">
    <source>
        <dbReference type="ARBA" id="ARBA00022741"/>
    </source>
</evidence>
<feature type="non-terminal residue" evidence="6">
    <location>
        <position position="224"/>
    </location>
</feature>
<evidence type="ECO:0000256" key="2">
    <source>
        <dbReference type="ARBA" id="ARBA00022801"/>
    </source>
</evidence>
<dbReference type="InterPro" id="IPR014001">
    <property type="entry name" value="Helicase_ATP-bd"/>
</dbReference>
<accession>A0AA88L7S5</accession>
<dbReference type="PANTHER" id="PTHR47959">
    <property type="entry name" value="ATP-DEPENDENT RNA HELICASE RHLE-RELATED"/>
    <property type="match status" value="1"/>
</dbReference>
<dbReference type="InterPro" id="IPR050079">
    <property type="entry name" value="DEAD_box_RNA_helicase"/>
</dbReference>
<dbReference type="GO" id="GO:0003724">
    <property type="term" value="F:RNA helicase activity"/>
    <property type="evidence" value="ECO:0007669"/>
    <property type="project" value="TreeGrafter"/>
</dbReference>
<protein>
    <recommendedName>
        <fullName evidence="5">Helicase ATP-binding domain-containing protein</fullName>
    </recommendedName>
</protein>
<dbReference type="GO" id="GO:0005829">
    <property type="term" value="C:cytosol"/>
    <property type="evidence" value="ECO:0007669"/>
    <property type="project" value="TreeGrafter"/>
</dbReference>
<sequence length="224" mass="24587">ICITGAFSKLAKWANNFTKVAFDNEPLRSPQNMIAQSQSGTGKTAAFVIAMLSRVEPSEKYPQVLCLSPTLELALQIGQVVKKIGQFCTDIDIRYAVRGEEVSKYDLVLSSSSIKTTTVKQEYGFKFMPIRKQVGSNSTDGMLENNLGPQNMIAQSQSGTGKTAAFVIAMLSRVEPSEKYPQVLCLSPTLELALQIGQVVKKIGQFCTDIDIRYAVRGEEAYLD</sequence>
<name>A0AA88L7S5_ARTSF</name>
<evidence type="ECO:0000313" key="7">
    <source>
        <dbReference type="Proteomes" id="UP001187531"/>
    </source>
</evidence>
<dbReference type="GO" id="GO:0003676">
    <property type="term" value="F:nucleic acid binding"/>
    <property type="evidence" value="ECO:0007669"/>
    <property type="project" value="InterPro"/>
</dbReference>
<keyword evidence="2" id="KW-0378">Hydrolase</keyword>
<dbReference type="GO" id="GO:0005524">
    <property type="term" value="F:ATP binding"/>
    <property type="evidence" value="ECO:0007669"/>
    <property type="project" value="UniProtKB-KW"/>
</dbReference>
<evidence type="ECO:0000256" key="4">
    <source>
        <dbReference type="ARBA" id="ARBA00022840"/>
    </source>
</evidence>